<accession>G8YAG3</accession>
<evidence type="ECO:0000313" key="2">
    <source>
        <dbReference type="EMBL" id="CCE84577.1"/>
    </source>
</evidence>
<reference evidence="3" key="2">
    <citation type="journal article" date="2012" name="G3 (Bethesda)">
        <title>Pichia sorbitophila, an interspecies yeast hybrid reveals early steps of genome resolution following polyploidization.</title>
        <authorList>
            <person name="Leh Louis V."/>
            <person name="Despons L."/>
            <person name="Friedrich A."/>
            <person name="Martin T."/>
            <person name="Durrens P."/>
            <person name="Casaregola S."/>
            <person name="Neuveglise C."/>
            <person name="Fairhead C."/>
            <person name="Marck C."/>
            <person name="Cruz J.A."/>
            <person name="Straub M.L."/>
            <person name="Kugler V."/>
            <person name="Sacerdot C."/>
            <person name="Uzunov Z."/>
            <person name="Thierry A."/>
            <person name="Weiss S."/>
            <person name="Bleykasten C."/>
            <person name="De Montigny J."/>
            <person name="Jacques N."/>
            <person name="Jung P."/>
            <person name="Lemaire M."/>
            <person name="Mallet S."/>
            <person name="Morel G."/>
            <person name="Richard G.F."/>
            <person name="Sarkar A."/>
            <person name="Savel G."/>
            <person name="Schacherer J."/>
            <person name="Seret M.L."/>
            <person name="Talla E."/>
            <person name="Samson G."/>
            <person name="Jubin C."/>
            <person name="Poulain J."/>
            <person name="Vacherie B."/>
            <person name="Barbe V."/>
            <person name="Pelletier E."/>
            <person name="Sherman D.J."/>
            <person name="Westhof E."/>
            <person name="Weissenbach J."/>
            <person name="Baret P.V."/>
            <person name="Wincker P."/>
            <person name="Gaillardin C."/>
            <person name="Dujon B."/>
            <person name="Souciet J.L."/>
        </authorList>
    </citation>
    <scope>NUCLEOTIDE SEQUENCE [LARGE SCALE GENOMIC DNA]</scope>
    <source>
        <strain evidence="3">ATCC MYA-4447 / BCRC 22081 / CBS 7064 / NBRC 10061 / NRRL Y-12695</strain>
    </source>
</reference>
<organism evidence="1 3">
    <name type="scientific">Pichia sorbitophila (strain ATCC MYA-4447 / BCRC 22081 / CBS 7064 / NBRC 10061 / NRRL Y-12695)</name>
    <name type="common">Hybrid yeast</name>
    <dbReference type="NCBI Taxonomy" id="559304"/>
    <lineage>
        <taxon>Eukaryota</taxon>
        <taxon>Fungi</taxon>
        <taxon>Dikarya</taxon>
        <taxon>Ascomycota</taxon>
        <taxon>Saccharomycotina</taxon>
        <taxon>Pichiomycetes</taxon>
        <taxon>Debaryomycetaceae</taxon>
        <taxon>Millerozyma</taxon>
    </lineage>
</organism>
<dbReference type="AlphaFoldDB" id="G8YAG3"/>
<evidence type="ECO:0000313" key="1">
    <source>
        <dbReference type="EMBL" id="CCE83546.1"/>
    </source>
</evidence>
<dbReference type="eggNOG" id="ENOG502RQA7">
    <property type="taxonomic scope" value="Eukaryota"/>
</dbReference>
<dbReference type="EMBL" id="FO082048">
    <property type="protein sequence ID" value="CCE84577.1"/>
    <property type="molecule type" value="Genomic_DNA"/>
</dbReference>
<dbReference type="HOGENOM" id="CLU_170514_0_0_1"/>
<dbReference type="Proteomes" id="UP000005222">
    <property type="component" value="Chromosome L"/>
</dbReference>
<dbReference type="InParanoid" id="G8YAG3"/>
<evidence type="ECO:0000313" key="3">
    <source>
        <dbReference type="Proteomes" id="UP000005222"/>
    </source>
</evidence>
<keyword evidence="3" id="KW-1185">Reference proteome</keyword>
<proteinExistence type="predicted"/>
<reference evidence="1" key="1">
    <citation type="submission" date="2011-10" db="EMBL/GenBank/DDBJ databases">
        <authorList>
            <person name="Genoscope - CEA"/>
        </authorList>
    </citation>
    <scope>NUCLEOTIDE SEQUENCE</scope>
</reference>
<sequence length="114" mass="12983">MRSLPPPRITRKRRWRRIKRAIKAFFTKGYISDPGAFLSSSKGSKGSISTIRKSRFSPRYRKARLANPDMTLREGANVGIATASLVSKVASRASMPLLRPLRDRSNRMNFTVRF</sequence>
<gene>
    <name evidence="1" type="primary">Piso0_004125</name>
    <name evidence="1" type="ORF">GNLVRS01_PISO0K09998g</name>
    <name evidence="2" type="ORF">GNLVRS01_PISO0L09999g</name>
</gene>
<name>G8YAG3_PICSO</name>
<dbReference type="OrthoDB" id="4024333at2759"/>
<dbReference type="Proteomes" id="UP000005222">
    <property type="component" value="Chromosome K"/>
</dbReference>
<protein>
    <submittedName>
        <fullName evidence="1">Piso0_004125 protein</fullName>
    </submittedName>
</protein>
<dbReference type="EMBL" id="FO082049">
    <property type="protein sequence ID" value="CCE83546.1"/>
    <property type="molecule type" value="Genomic_DNA"/>
</dbReference>